<dbReference type="Proteomes" id="UP000044377">
    <property type="component" value="Unassembled WGS sequence"/>
</dbReference>
<evidence type="ECO:0000313" key="1">
    <source>
        <dbReference type="EMBL" id="CPR15313.1"/>
    </source>
</evidence>
<accession>A0A0G4JTH2</accession>
<dbReference type="EMBL" id="CGIG01000001">
    <property type="protein sequence ID" value="CPR15313.1"/>
    <property type="molecule type" value="Genomic_DNA"/>
</dbReference>
<sequence length="43" mass="4486">MTAHHKNSGKESDAFAAAVGASTGNTDDEFMPIAPAAIDFNYN</sequence>
<keyword evidence="2" id="KW-1185">Reference proteome</keyword>
<reference evidence="2" key="1">
    <citation type="submission" date="2015-01" db="EMBL/GenBank/DDBJ databases">
        <authorList>
            <person name="Paterson Steve"/>
        </authorList>
    </citation>
    <scope>NUCLEOTIDE SEQUENCE [LARGE SCALE GENOMIC DNA]</scope>
    <source>
        <strain evidence="2">OBR1</strain>
    </source>
</reference>
<protein>
    <submittedName>
        <fullName evidence="1">Uncharacterized protein</fullName>
    </submittedName>
</protein>
<organism evidence="1 2">
    <name type="scientific">Brenneria goodwinii</name>
    <dbReference type="NCBI Taxonomy" id="1109412"/>
    <lineage>
        <taxon>Bacteria</taxon>
        <taxon>Pseudomonadati</taxon>
        <taxon>Pseudomonadota</taxon>
        <taxon>Gammaproteobacteria</taxon>
        <taxon>Enterobacterales</taxon>
        <taxon>Pectobacteriaceae</taxon>
        <taxon>Brenneria</taxon>
    </lineage>
</organism>
<name>A0A0G4JTH2_9GAMM</name>
<dbReference type="STRING" id="1109412.BN1221_01439"/>
<dbReference type="AlphaFoldDB" id="A0A0G4JTH2"/>
<gene>
    <name evidence="1" type="ORF">BN1221_01439</name>
</gene>
<evidence type="ECO:0000313" key="2">
    <source>
        <dbReference type="Proteomes" id="UP000044377"/>
    </source>
</evidence>
<proteinExistence type="predicted"/>